<dbReference type="GO" id="GO:0003676">
    <property type="term" value="F:nucleic acid binding"/>
    <property type="evidence" value="ECO:0007669"/>
    <property type="project" value="InterPro"/>
</dbReference>
<dbReference type="RefSeq" id="WP_234792104.1">
    <property type="nucleotide sequence ID" value="NZ_BCSX01000024.1"/>
</dbReference>
<reference evidence="3" key="1">
    <citation type="journal article" date="2016" name="Genome Announc.">
        <title>Draft Genome Sequences of Five Rapidly Growing Mycobacterium Species, M. thermoresistibile, M. fortuitum subsp. acetamidolyticum, M. canariasense, M. brisbanense, and M. novocastrense.</title>
        <authorList>
            <person name="Katahira K."/>
            <person name="Ogura Y."/>
            <person name="Gotoh Y."/>
            <person name="Hayashi T."/>
        </authorList>
    </citation>
    <scope>NUCLEOTIDE SEQUENCE [LARGE SCALE GENOMIC DNA]</scope>
    <source>
        <strain evidence="3">JCM15654</strain>
    </source>
</reference>
<name>A0A100VZ76_9MYCO</name>
<dbReference type="GO" id="GO:0004519">
    <property type="term" value="F:endonuclease activity"/>
    <property type="evidence" value="ECO:0007669"/>
    <property type="project" value="InterPro"/>
</dbReference>
<sequence>MQTAQNNSYRHRMCECVMVDDPLLLGQRVVAILETGQRDATYKLATLMGLIEHCIENLPPEPEDRLLVPLHDLAHRVLAIYWRQVRTFDGHVLLQRRTGAKARILDATQALRTAAGAGNSGLSLEVAKVRVPEDYQAAIDKVMIAMAKQPLPRLQKLPGATTSEPFLYDDSFLGENVSRKTLRAHGDAIEMMPGVAHGLARLAGLLKPALEIMWVEDVRRMNKFLKADVPDVAGHLFGRDRTALAAVRAPFKEAFGPHCFYCDTHLPDDNPIDHVLPWSLVGIDGLANLVLACRRCNGDKTNALPAISIVGRALDHKRCDKLEQISDEIRWPTERMRVVAAARGIYRGQPSGVPTWSGYKASTRLDIGFPPWWAKP</sequence>
<evidence type="ECO:0000259" key="1">
    <source>
        <dbReference type="SMART" id="SM00507"/>
    </source>
</evidence>
<reference evidence="3" key="2">
    <citation type="submission" date="2016-02" db="EMBL/GenBank/DDBJ databases">
        <title>Draft genome sequence of five rapidly growing Mycobacterium species.</title>
        <authorList>
            <person name="Katahira K."/>
            <person name="Gotou Y."/>
            <person name="Iida K."/>
            <person name="Ogura Y."/>
            <person name="Hayashi T."/>
        </authorList>
    </citation>
    <scope>NUCLEOTIDE SEQUENCE [LARGE SCALE GENOMIC DNA]</scope>
    <source>
        <strain evidence="3">JCM15654</strain>
    </source>
</reference>
<dbReference type="InterPro" id="IPR003615">
    <property type="entry name" value="HNH_nuc"/>
</dbReference>
<proteinExistence type="predicted"/>
<dbReference type="EMBL" id="BCSX01000024">
    <property type="protein sequence ID" value="GAS88705.1"/>
    <property type="molecule type" value="Genomic_DNA"/>
</dbReference>
<dbReference type="AlphaFoldDB" id="A0A100VZ76"/>
<comment type="caution">
    <text evidence="2">The sequence shown here is derived from an EMBL/GenBank/DDBJ whole genome shotgun (WGS) entry which is preliminary data.</text>
</comment>
<accession>A0A100VZ76</accession>
<dbReference type="SMART" id="SM00507">
    <property type="entry name" value="HNHc"/>
    <property type="match status" value="1"/>
</dbReference>
<gene>
    <name evidence="2" type="ORF">RMCB_2801</name>
</gene>
<protein>
    <submittedName>
        <fullName evidence="2">HNH nuclease</fullName>
    </submittedName>
</protein>
<dbReference type="Proteomes" id="UP000069620">
    <property type="component" value="Unassembled WGS sequence"/>
</dbReference>
<dbReference type="Gene3D" id="1.10.30.50">
    <property type="match status" value="1"/>
</dbReference>
<dbReference type="Pfam" id="PF01844">
    <property type="entry name" value="HNH"/>
    <property type="match status" value="1"/>
</dbReference>
<evidence type="ECO:0000313" key="2">
    <source>
        <dbReference type="EMBL" id="GAS88705.1"/>
    </source>
</evidence>
<organism evidence="2 3">
    <name type="scientific">Mycolicibacterium brisbanense</name>
    <dbReference type="NCBI Taxonomy" id="146020"/>
    <lineage>
        <taxon>Bacteria</taxon>
        <taxon>Bacillati</taxon>
        <taxon>Actinomycetota</taxon>
        <taxon>Actinomycetes</taxon>
        <taxon>Mycobacteriales</taxon>
        <taxon>Mycobacteriaceae</taxon>
        <taxon>Mycolicibacterium</taxon>
    </lineage>
</organism>
<dbReference type="GO" id="GO:0008270">
    <property type="term" value="F:zinc ion binding"/>
    <property type="evidence" value="ECO:0007669"/>
    <property type="project" value="InterPro"/>
</dbReference>
<dbReference type="CDD" id="cd00085">
    <property type="entry name" value="HNHc"/>
    <property type="match status" value="1"/>
</dbReference>
<dbReference type="STRING" id="146020.RMCB_2801"/>
<evidence type="ECO:0000313" key="3">
    <source>
        <dbReference type="Proteomes" id="UP000069620"/>
    </source>
</evidence>
<keyword evidence="3" id="KW-1185">Reference proteome</keyword>
<dbReference type="InterPro" id="IPR002711">
    <property type="entry name" value="HNH"/>
</dbReference>
<feature type="domain" description="HNH nuclease" evidence="1">
    <location>
        <begin position="246"/>
        <end position="298"/>
    </location>
</feature>